<feature type="compositionally biased region" description="Basic and acidic residues" evidence="5">
    <location>
        <begin position="174"/>
        <end position="184"/>
    </location>
</feature>
<dbReference type="GO" id="GO:0005634">
    <property type="term" value="C:nucleus"/>
    <property type="evidence" value="ECO:0007669"/>
    <property type="project" value="UniProtKB-SubCell"/>
</dbReference>
<name>A0AAW2PST5_9LAMI</name>
<feature type="compositionally biased region" description="Basic and acidic residues" evidence="5">
    <location>
        <begin position="449"/>
        <end position="463"/>
    </location>
</feature>
<dbReference type="EMBL" id="JACGWM010000008">
    <property type="protein sequence ID" value="KAL0358182.1"/>
    <property type="molecule type" value="Genomic_DNA"/>
</dbReference>
<evidence type="ECO:0000259" key="6">
    <source>
        <dbReference type="Pfam" id="PF07897"/>
    </source>
</evidence>
<dbReference type="AlphaFoldDB" id="A0AAW2PST5"/>
<evidence type="ECO:0000256" key="3">
    <source>
        <dbReference type="ARBA" id="ARBA00023242"/>
    </source>
</evidence>
<reference evidence="7" key="2">
    <citation type="journal article" date="2024" name="Plant">
        <title>Genomic evolution and insights into agronomic trait innovations of Sesamum species.</title>
        <authorList>
            <person name="Miao H."/>
            <person name="Wang L."/>
            <person name="Qu L."/>
            <person name="Liu H."/>
            <person name="Sun Y."/>
            <person name="Le M."/>
            <person name="Wang Q."/>
            <person name="Wei S."/>
            <person name="Zheng Y."/>
            <person name="Lin W."/>
            <person name="Duan Y."/>
            <person name="Cao H."/>
            <person name="Xiong S."/>
            <person name="Wang X."/>
            <person name="Wei L."/>
            <person name="Li C."/>
            <person name="Ma Q."/>
            <person name="Ju M."/>
            <person name="Zhao R."/>
            <person name="Li G."/>
            <person name="Mu C."/>
            <person name="Tian Q."/>
            <person name="Mei H."/>
            <person name="Zhang T."/>
            <person name="Gao T."/>
            <person name="Zhang H."/>
        </authorList>
    </citation>
    <scope>NUCLEOTIDE SEQUENCE</scope>
    <source>
        <strain evidence="7">KEN8</strain>
    </source>
</reference>
<dbReference type="InterPro" id="IPR032310">
    <property type="entry name" value="NLS_NINJA_AFP-like"/>
</dbReference>
<reference evidence="7" key="1">
    <citation type="submission" date="2020-06" db="EMBL/GenBank/DDBJ databases">
        <authorList>
            <person name="Li T."/>
            <person name="Hu X."/>
            <person name="Zhang T."/>
            <person name="Song X."/>
            <person name="Zhang H."/>
            <person name="Dai N."/>
            <person name="Sheng W."/>
            <person name="Hou X."/>
            <person name="Wei L."/>
        </authorList>
    </citation>
    <scope>NUCLEOTIDE SEQUENCE</scope>
    <source>
        <strain evidence="7">KEN8</strain>
        <tissue evidence="7">Leaf</tissue>
    </source>
</reference>
<evidence type="ECO:0000256" key="2">
    <source>
        <dbReference type="ARBA" id="ARBA00006081"/>
    </source>
</evidence>
<keyword evidence="3 4" id="KW-0539">Nucleus</keyword>
<feature type="compositionally biased region" description="Low complexity" evidence="5">
    <location>
        <begin position="306"/>
        <end position="320"/>
    </location>
</feature>
<dbReference type="InterPro" id="IPR031307">
    <property type="entry name" value="Ninja_fam"/>
</dbReference>
<accession>A0AAW2PST5</accession>
<comment type="caution">
    <text evidence="7">The sequence shown here is derived from an EMBL/GenBank/DDBJ whole genome shotgun (WGS) entry which is preliminary data.</text>
</comment>
<protein>
    <recommendedName>
        <fullName evidence="4">Ninja-family protein</fullName>
    </recommendedName>
    <alternativeName>
        <fullName evidence="4">ABI-binding protein</fullName>
    </alternativeName>
</protein>
<feature type="compositionally biased region" description="Low complexity" evidence="5">
    <location>
        <begin position="271"/>
        <end position="287"/>
    </location>
</feature>
<proteinExistence type="inferred from homology"/>
<feature type="region of interest" description="Disordered" evidence="5">
    <location>
        <begin position="164"/>
        <end position="196"/>
    </location>
</feature>
<dbReference type="PANTHER" id="PTHR31413">
    <property type="entry name" value="AFP HOMOLOG 2"/>
    <property type="match status" value="1"/>
</dbReference>
<evidence type="ECO:0000256" key="5">
    <source>
        <dbReference type="SAM" id="MobiDB-lite"/>
    </source>
</evidence>
<feature type="domain" description="Ethylene-responsive binding factor-associated repression" evidence="6">
    <location>
        <begin position="83"/>
        <end position="117"/>
    </location>
</feature>
<sequence>MGCLDMHINIRVVEVDAWIVYLGAGFFLCPMGDGEDSKKKNIARTIEMENLSLDISANSRLSRDLLQRFMGTASEYEEAVKEEEDEEIELNLGLSLGGRFGVDKSSKKLVRSSSVASCLPVVRDDNDVVAPAPVLYSGLARTSSLPVETEEEWRKRKELQTLRRMEAKRRRSEKQRNLRSDKEGGGSGGGTLSLEERKEIEVNLRERLDREKSLSKRAGSSLRSQFGLSSWAAAAASQAILRSGNDAALGKGKGSYVGSSGGIQGLGQPASQGSVESKGGSSSSVSDLESKTLQGSSSELSPASIQSLQEGGSQELGSSGTKTREQTSRMTGSETDSPSKRPEASRTRGKEVGTNSMEDMPCVFTKGDGPNGKRVDGILYKYGKGEEVYVVLLYCKNMLVSEKQQKETRSPSDVFSALVHGNNRHHGSTVRTTSLYRLRHTLIIQKIKEKKKEKQEKGSDSTGDRTQNLWFRRPAPYPLGHGVIEGPTGFEPVTS</sequence>
<dbReference type="InterPro" id="IPR012463">
    <property type="entry name" value="Ninja_motif"/>
</dbReference>
<feature type="region of interest" description="Disordered" evidence="5">
    <location>
        <begin position="260"/>
        <end position="369"/>
    </location>
</feature>
<dbReference type="Pfam" id="PF16136">
    <property type="entry name" value="NLS_NINJA_AFP"/>
    <property type="match status" value="1"/>
</dbReference>
<comment type="subcellular location">
    <subcellularLocation>
        <location evidence="1 4">Nucleus</location>
    </subcellularLocation>
</comment>
<dbReference type="GO" id="GO:0007165">
    <property type="term" value="P:signal transduction"/>
    <property type="evidence" value="ECO:0007669"/>
    <property type="project" value="InterPro"/>
</dbReference>
<organism evidence="7">
    <name type="scientific">Sesamum calycinum</name>
    <dbReference type="NCBI Taxonomy" id="2727403"/>
    <lineage>
        <taxon>Eukaryota</taxon>
        <taxon>Viridiplantae</taxon>
        <taxon>Streptophyta</taxon>
        <taxon>Embryophyta</taxon>
        <taxon>Tracheophyta</taxon>
        <taxon>Spermatophyta</taxon>
        <taxon>Magnoliopsida</taxon>
        <taxon>eudicotyledons</taxon>
        <taxon>Gunneridae</taxon>
        <taxon>Pentapetalae</taxon>
        <taxon>asterids</taxon>
        <taxon>lamiids</taxon>
        <taxon>Lamiales</taxon>
        <taxon>Pedaliaceae</taxon>
        <taxon>Sesamum</taxon>
    </lineage>
</organism>
<comment type="function">
    <text evidence="4">Acts as a negative regulator of abscisic acid (ABA) response.</text>
</comment>
<feature type="compositionally biased region" description="Basic and acidic residues" evidence="5">
    <location>
        <begin position="337"/>
        <end position="351"/>
    </location>
</feature>
<feature type="region of interest" description="Disordered" evidence="5">
    <location>
        <begin position="449"/>
        <end position="495"/>
    </location>
</feature>
<dbReference type="GO" id="GO:0009737">
    <property type="term" value="P:response to abscisic acid"/>
    <property type="evidence" value="ECO:0007669"/>
    <property type="project" value="TreeGrafter"/>
</dbReference>
<dbReference type="Pfam" id="PF07897">
    <property type="entry name" value="EAR"/>
    <property type="match status" value="1"/>
</dbReference>
<evidence type="ECO:0000313" key="7">
    <source>
        <dbReference type="EMBL" id="KAL0358182.1"/>
    </source>
</evidence>
<evidence type="ECO:0000256" key="4">
    <source>
        <dbReference type="RuleBase" id="RU369029"/>
    </source>
</evidence>
<feature type="compositionally biased region" description="Polar residues" evidence="5">
    <location>
        <begin position="292"/>
        <end position="305"/>
    </location>
</feature>
<comment type="similarity">
    <text evidence="2 4">Belongs to the Ninja family.</text>
</comment>
<dbReference type="PANTHER" id="PTHR31413:SF46">
    <property type="entry name" value="NINJA-FAMILY PROTEIN AFP1"/>
    <property type="match status" value="1"/>
</dbReference>
<gene>
    <name evidence="7" type="ORF">Scaly_1503900</name>
</gene>
<dbReference type="GO" id="GO:0045892">
    <property type="term" value="P:negative regulation of DNA-templated transcription"/>
    <property type="evidence" value="ECO:0007669"/>
    <property type="project" value="TreeGrafter"/>
</dbReference>
<evidence type="ECO:0000256" key="1">
    <source>
        <dbReference type="ARBA" id="ARBA00004123"/>
    </source>
</evidence>